<dbReference type="NCBIfam" id="TIGR00606">
    <property type="entry name" value="rad50"/>
    <property type="match status" value="1"/>
</dbReference>
<dbReference type="PANTHER" id="PTHR18867:SF12">
    <property type="entry name" value="DNA REPAIR PROTEIN RAD50"/>
    <property type="match status" value="1"/>
</dbReference>
<dbReference type="SUPFAM" id="SSF52540">
    <property type="entry name" value="P-loop containing nucleoside triphosphate hydrolases"/>
    <property type="match status" value="2"/>
</dbReference>
<dbReference type="GO" id="GO:0006302">
    <property type="term" value="P:double-strand break repair"/>
    <property type="evidence" value="ECO:0007669"/>
    <property type="project" value="InterPro"/>
</dbReference>
<dbReference type="GO" id="GO:0016887">
    <property type="term" value="F:ATP hydrolysis activity"/>
    <property type="evidence" value="ECO:0007669"/>
    <property type="project" value="InterPro"/>
</dbReference>
<evidence type="ECO:0000256" key="1">
    <source>
        <dbReference type="ARBA" id="ARBA00001947"/>
    </source>
</evidence>
<comment type="caution">
    <text evidence="21">The sequence shown here is derived from an EMBL/GenBank/DDBJ whole genome shotgun (WGS) entry which is preliminary data.</text>
</comment>
<dbReference type="GO" id="GO:0003691">
    <property type="term" value="F:double-stranded telomeric DNA binding"/>
    <property type="evidence" value="ECO:0007669"/>
    <property type="project" value="TreeGrafter"/>
</dbReference>
<evidence type="ECO:0000256" key="5">
    <source>
        <dbReference type="ARBA" id="ARBA00022454"/>
    </source>
</evidence>
<feature type="coiled-coil region" evidence="19">
    <location>
        <begin position="397"/>
        <end position="435"/>
    </location>
</feature>
<keyword evidence="6 18" id="KW-0479">Metal-binding</keyword>
<evidence type="ECO:0000256" key="19">
    <source>
        <dbReference type="SAM" id="Coils"/>
    </source>
</evidence>
<dbReference type="GO" id="GO:0051880">
    <property type="term" value="F:G-quadruplex DNA binding"/>
    <property type="evidence" value="ECO:0007669"/>
    <property type="project" value="TreeGrafter"/>
</dbReference>
<evidence type="ECO:0000256" key="17">
    <source>
        <dbReference type="ARBA" id="ARBA00049360"/>
    </source>
</evidence>
<evidence type="ECO:0000256" key="14">
    <source>
        <dbReference type="ARBA" id="ARBA00023204"/>
    </source>
</evidence>
<evidence type="ECO:0000259" key="20">
    <source>
        <dbReference type="PROSITE" id="PS51131"/>
    </source>
</evidence>
<dbReference type="GO" id="GO:0005524">
    <property type="term" value="F:ATP binding"/>
    <property type="evidence" value="ECO:0007669"/>
    <property type="project" value="UniProtKB-KW"/>
</dbReference>
<dbReference type="Pfam" id="PF04423">
    <property type="entry name" value="Rad50_zn_hook"/>
    <property type="match status" value="1"/>
</dbReference>
<evidence type="ECO:0000256" key="8">
    <source>
        <dbReference type="ARBA" id="ARBA00022763"/>
    </source>
</evidence>
<dbReference type="OMA" id="FSDYYYR"/>
<dbReference type="PROSITE" id="PS51131">
    <property type="entry name" value="ZN_HOOK"/>
    <property type="match status" value="1"/>
</dbReference>
<keyword evidence="9" id="KW-0378">Hydrolase</keyword>
<evidence type="ECO:0000256" key="16">
    <source>
        <dbReference type="ARBA" id="ARBA00023254"/>
    </source>
</evidence>
<dbReference type="Pfam" id="PF13476">
    <property type="entry name" value="AAA_23"/>
    <property type="match status" value="1"/>
</dbReference>
<evidence type="ECO:0000256" key="9">
    <source>
        <dbReference type="ARBA" id="ARBA00022801"/>
    </source>
</evidence>
<dbReference type="EMBL" id="JEMT01017024">
    <property type="protein sequence ID" value="EXX69025.1"/>
    <property type="molecule type" value="Genomic_DNA"/>
</dbReference>
<keyword evidence="5" id="KW-0158">Chromosome</keyword>
<dbReference type="GO" id="GO:0046872">
    <property type="term" value="F:metal ion binding"/>
    <property type="evidence" value="ECO:0007669"/>
    <property type="project" value="UniProtKB-UniRule"/>
</dbReference>
<dbReference type="InterPro" id="IPR013134">
    <property type="entry name" value="Zn_hook_RAD50"/>
</dbReference>
<keyword evidence="12" id="KW-0460">Magnesium</keyword>
<dbReference type="GO" id="GO:0070192">
    <property type="term" value="P:chromosome organization involved in meiotic cell cycle"/>
    <property type="evidence" value="ECO:0007669"/>
    <property type="project" value="TreeGrafter"/>
</dbReference>
<evidence type="ECO:0000256" key="13">
    <source>
        <dbReference type="ARBA" id="ARBA00023054"/>
    </source>
</evidence>
<name>A0A015JP78_RHIIW</name>
<evidence type="ECO:0000313" key="21">
    <source>
        <dbReference type="EMBL" id="EXX69025.1"/>
    </source>
</evidence>
<comment type="subcellular location">
    <subcellularLocation>
        <location evidence="3">Chromosome</location>
    </subcellularLocation>
    <subcellularLocation>
        <location evidence="2">Nucleus</location>
    </subcellularLocation>
</comment>
<keyword evidence="13 19" id="KW-0175">Coiled coil</keyword>
<dbReference type="GO" id="GO:0000722">
    <property type="term" value="P:telomere maintenance via recombination"/>
    <property type="evidence" value="ECO:0007669"/>
    <property type="project" value="TreeGrafter"/>
</dbReference>
<sequence>MPKIHSIAIRGIRCFGPSQCFEVNLDQPLTLIVGTNGSGKTTIIEALRYATTGLCPPGTSRGKTFVMDPNLYGENEVKAQIKLEFTGIDGQEVVATRSMSMKQRKTVSTFQTLESLLEINDPASRFRTSLTGRCADLDSAVPAHLGVPPAILDFVIFCHQDDSLWPLSEPTVLKKKFDEIFESGKLSNIITDVKKDRKALATSYKEGKVVFDHLMKERERAEKLQRRIEQNKKKVEELTRQRKTYSHQINDVAQEIGSLLETIQEVNNKESDLKILTNTKEQKEKNFKDLQNRMIEYHESDEELIKLKNEFESDRVNQQTAIDDMNQQVKKYRSDLNELQSSLSNLSAEKINLQVEYTAHEKRLSELDELMQAIIRDCQFSNLLSTFPTEENIQKFKSLLQSSIEERKNKLEKEREQLQHEDEFLTNKNNELRSKFSSLKHTRDSTTKAKESNIVKKSKLEKEIDRMELLSESDLITLNTSLEEVESEIEEFVQDDLINKITSSIDAKQKEYKELDKKLTRLQELTTNQAKLEYKRSEKHKKASMIQTTWELLSIKLSELLNKDPDLETLERDWNDRVNSFNRENKELEQQKESVDRDLSNIKAKIEMMKLNVEAKNQEYHNHMQKLKDICGNKEYLTLLKEAEDQLEFKQNEMSLFYSTSEMYEHYIDRTEREKDCPLCHRPFAGEDKLNDFIERLKKFTTNLPEERSRQESNLEDIKKWCQRLRDLQPNYIAIRSLQAEICELKKQIKEQEKETNEYEFQLMEIDNKLSQSQENMFNVMELNKEIQETIRLKSDIKDLDREINALEPFMKSATESKNKREELRERVSTLEKDIDELKNVRELRNKEETDLRNRLHTLEMEKCKKQNCFNNRNRIQQQIEELNKEILCQEKLISPLFNQIMKADDEIKDITTELQEFRKRRSESEDAIMSELNKLQLFYNSFTKIEREIAWYNRSGKKEKLGEYTKQVERKQKIITEKERYSNELKDKIHKLDMKIGQTRQTERDIQDNIEYRYLKVEIEKLQEQTRELRQELENQGLTSYKEKLAFLQDEQNRMTSEFSSITGNMEQLKVSINFDKDDLKTQYKNIEGRFKEQWAIKHGDQEAITEIDRLINELENTLMNYHTRKMQEINAKIYELWDKAYNGDDIESIEIRSEQESTQNNRSYNYRVVMKKNGKVLDMRGRCSAGQRMLASIIIRMALAECFSKGFGMFVLDEPTTNLDENHINNLSESLRSIVESRRGESNFQLVIITHDDKFAEKLGVRELSNFKYRVERCNNGHSKIIKLDHNNVDMNATS</sequence>
<evidence type="ECO:0000256" key="4">
    <source>
        <dbReference type="ARBA" id="ARBA00009439"/>
    </source>
</evidence>
<gene>
    <name evidence="21" type="ORF">RirG_099690</name>
</gene>
<evidence type="ECO:0000256" key="7">
    <source>
        <dbReference type="ARBA" id="ARBA00022741"/>
    </source>
</evidence>
<dbReference type="HOGENOM" id="CLU_006184_0_0_1"/>
<dbReference type="InterPro" id="IPR038729">
    <property type="entry name" value="Rad50/SbcC_AAA"/>
</dbReference>
<keyword evidence="16" id="KW-0469">Meiosis</keyword>
<feature type="binding site" evidence="18">
    <location>
        <position position="677"/>
    </location>
    <ligand>
        <name>Zn(2+)</name>
        <dbReference type="ChEBI" id="CHEBI:29105"/>
    </ligand>
</feature>
<keyword evidence="7" id="KW-0547">Nucleotide-binding</keyword>
<dbReference type="InterPro" id="IPR027417">
    <property type="entry name" value="P-loop_NTPase"/>
</dbReference>
<dbReference type="Proteomes" id="UP000022910">
    <property type="component" value="Unassembled WGS sequence"/>
</dbReference>
<dbReference type="GO" id="GO:0000794">
    <property type="term" value="C:condensed nuclear chromosome"/>
    <property type="evidence" value="ECO:0007669"/>
    <property type="project" value="TreeGrafter"/>
</dbReference>
<accession>A0A015JP78</accession>
<dbReference type="PANTHER" id="PTHR18867">
    <property type="entry name" value="RAD50"/>
    <property type="match status" value="1"/>
</dbReference>
<feature type="coiled-coil region" evidence="19">
    <location>
        <begin position="1013"/>
        <end position="1059"/>
    </location>
</feature>
<dbReference type="GO" id="GO:0007004">
    <property type="term" value="P:telomere maintenance via telomerase"/>
    <property type="evidence" value="ECO:0007669"/>
    <property type="project" value="TreeGrafter"/>
</dbReference>
<keyword evidence="22" id="KW-1185">Reference proteome</keyword>
<dbReference type="Pfam" id="PF13558">
    <property type="entry name" value="SbcC_Walker_B"/>
    <property type="match status" value="1"/>
</dbReference>
<feature type="coiled-coil region" evidence="19">
    <location>
        <begin position="735"/>
        <end position="928"/>
    </location>
</feature>
<comment type="catalytic activity">
    <reaction evidence="17">
        <text>ATP + H2O = ADP + phosphate + H(+)</text>
        <dbReference type="Rhea" id="RHEA:13065"/>
        <dbReference type="ChEBI" id="CHEBI:15377"/>
        <dbReference type="ChEBI" id="CHEBI:15378"/>
        <dbReference type="ChEBI" id="CHEBI:30616"/>
        <dbReference type="ChEBI" id="CHEBI:43474"/>
        <dbReference type="ChEBI" id="CHEBI:456216"/>
    </reaction>
</comment>
<comment type="similarity">
    <text evidence="4">Belongs to the SMC family. RAD50 subfamily.</text>
</comment>
<dbReference type="STRING" id="1432141.A0A015JP78"/>
<evidence type="ECO:0000313" key="22">
    <source>
        <dbReference type="Proteomes" id="UP000022910"/>
    </source>
</evidence>
<dbReference type="Gene3D" id="3.40.50.300">
    <property type="entry name" value="P-loop containing nucleotide triphosphate hydrolases"/>
    <property type="match status" value="2"/>
</dbReference>
<proteinExistence type="inferred from homology"/>
<evidence type="ECO:0000256" key="3">
    <source>
        <dbReference type="ARBA" id="ARBA00004286"/>
    </source>
</evidence>
<comment type="cofactor">
    <cofactor evidence="1">
        <name>Zn(2+)</name>
        <dbReference type="ChEBI" id="CHEBI:29105"/>
    </cofactor>
</comment>
<dbReference type="InterPro" id="IPR004584">
    <property type="entry name" value="Rad50_eukaryotes"/>
</dbReference>
<evidence type="ECO:0000256" key="6">
    <source>
        <dbReference type="ARBA" id="ARBA00022723"/>
    </source>
</evidence>
<feature type="coiled-coil region" evidence="19">
    <location>
        <begin position="571"/>
        <end position="653"/>
    </location>
</feature>
<evidence type="ECO:0000256" key="11">
    <source>
        <dbReference type="ARBA" id="ARBA00022840"/>
    </source>
</evidence>
<protein>
    <submittedName>
        <fullName evidence="21">Rad50p</fullName>
    </submittedName>
</protein>
<organism evidence="21 22">
    <name type="scientific">Rhizophagus irregularis (strain DAOM 197198w)</name>
    <name type="common">Glomus intraradices</name>
    <dbReference type="NCBI Taxonomy" id="1432141"/>
    <lineage>
        <taxon>Eukaryota</taxon>
        <taxon>Fungi</taxon>
        <taxon>Fungi incertae sedis</taxon>
        <taxon>Mucoromycota</taxon>
        <taxon>Glomeromycotina</taxon>
        <taxon>Glomeromycetes</taxon>
        <taxon>Glomerales</taxon>
        <taxon>Glomeraceae</taxon>
        <taxon>Rhizophagus</taxon>
    </lineage>
</organism>
<evidence type="ECO:0000256" key="2">
    <source>
        <dbReference type="ARBA" id="ARBA00004123"/>
    </source>
</evidence>
<keyword evidence="10 18" id="KW-0862">Zinc</keyword>
<keyword evidence="8" id="KW-0227">DNA damage</keyword>
<keyword evidence="14" id="KW-0234">DNA repair</keyword>
<dbReference type="GO" id="GO:0043047">
    <property type="term" value="F:single-stranded telomeric DNA binding"/>
    <property type="evidence" value="ECO:0007669"/>
    <property type="project" value="TreeGrafter"/>
</dbReference>
<evidence type="ECO:0000256" key="10">
    <source>
        <dbReference type="ARBA" id="ARBA00022833"/>
    </source>
</evidence>
<feature type="binding site" evidence="18">
    <location>
        <position position="680"/>
    </location>
    <ligand>
        <name>Zn(2+)</name>
        <dbReference type="ChEBI" id="CHEBI:29105"/>
    </ligand>
</feature>
<feature type="coiled-coil region" evidence="19">
    <location>
        <begin position="211"/>
        <end position="363"/>
    </location>
</feature>
<dbReference type="OrthoDB" id="18797at2759"/>
<evidence type="ECO:0000256" key="12">
    <source>
        <dbReference type="ARBA" id="ARBA00022842"/>
    </source>
</evidence>
<keyword evidence="15" id="KW-0539">Nucleus</keyword>
<evidence type="ECO:0000256" key="15">
    <source>
        <dbReference type="ARBA" id="ARBA00023242"/>
    </source>
</evidence>
<keyword evidence="11" id="KW-0067">ATP-binding</keyword>
<reference evidence="21 22" key="1">
    <citation type="submission" date="2014-02" db="EMBL/GenBank/DDBJ databases">
        <title>Single nucleus genome sequencing reveals high similarity among nuclei of an endomycorrhizal fungus.</title>
        <authorList>
            <person name="Lin K."/>
            <person name="Geurts R."/>
            <person name="Zhang Z."/>
            <person name="Limpens E."/>
            <person name="Saunders D.G."/>
            <person name="Mu D."/>
            <person name="Pang E."/>
            <person name="Cao H."/>
            <person name="Cha H."/>
            <person name="Lin T."/>
            <person name="Zhou Q."/>
            <person name="Shang Y."/>
            <person name="Li Y."/>
            <person name="Ivanov S."/>
            <person name="Sharma T."/>
            <person name="Velzen R.V."/>
            <person name="Ruijter N.D."/>
            <person name="Aanen D.K."/>
            <person name="Win J."/>
            <person name="Kamoun S."/>
            <person name="Bisseling T."/>
            <person name="Huang S."/>
        </authorList>
    </citation>
    <scope>NUCLEOTIDE SEQUENCE [LARGE SCALE GENOMIC DNA]</scope>
    <source>
        <strain evidence="22">DAOM197198w</strain>
    </source>
</reference>
<feature type="coiled-coil region" evidence="19">
    <location>
        <begin position="475"/>
        <end position="525"/>
    </location>
</feature>
<evidence type="ECO:0000256" key="18">
    <source>
        <dbReference type="PROSITE-ProRule" id="PRU00471"/>
    </source>
</evidence>
<feature type="domain" description="Zinc-hook" evidence="20">
    <location>
        <begin position="630"/>
        <end position="730"/>
    </location>
</feature>
<dbReference type="GO" id="GO:0030870">
    <property type="term" value="C:Mre11 complex"/>
    <property type="evidence" value="ECO:0007669"/>
    <property type="project" value="InterPro"/>
</dbReference>